<keyword evidence="3" id="KW-1185">Reference proteome</keyword>
<keyword evidence="1" id="KW-1133">Transmembrane helix</keyword>
<dbReference type="Proteomes" id="UP001178461">
    <property type="component" value="Chromosome 8"/>
</dbReference>
<keyword evidence="1" id="KW-0812">Transmembrane</keyword>
<protein>
    <submittedName>
        <fullName evidence="2">Uncharacterized protein</fullName>
    </submittedName>
</protein>
<accession>A0AA35PBG4</accession>
<evidence type="ECO:0000256" key="1">
    <source>
        <dbReference type="SAM" id="Phobius"/>
    </source>
</evidence>
<evidence type="ECO:0000313" key="3">
    <source>
        <dbReference type="Proteomes" id="UP001178461"/>
    </source>
</evidence>
<feature type="transmembrane region" description="Helical" evidence="1">
    <location>
        <begin position="24"/>
        <end position="44"/>
    </location>
</feature>
<proteinExistence type="predicted"/>
<sequence>MSLFQTAFETRVLKHSIYLGNQQFKVYFSLGMTILKCVFGFWLLCQSVKAHERHILQQLASSRYLLVSPIITNVFIFHVLATLLPKTKILLRTKCTTPDMYRVLDGTSTA</sequence>
<keyword evidence="1" id="KW-0472">Membrane</keyword>
<reference evidence="2" key="1">
    <citation type="submission" date="2022-12" db="EMBL/GenBank/DDBJ databases">
        <authorList>
            <person name="Alioto T."/>
            <person name="Alioto T."/>
            <person name="Gomez Garrido J."/>
        </authorList>
    </citation>
    <scope>NUCLEOTIDE SEQUENCE</scope>
</reference>
<gene>
    <name evidence="2" type="ORF">PODLI_1B037015</name>
</gene>
<dbReference type="AlphaFoldDB" id="A0AA35PBG4"/>
<feature type="transmembrane region" description="Helical" evidence="1">
    <location>
        <begin position="64"/>
        <end position="84"/>
    </location>
</feature>
<name>A0AA35PBG4_9SAUR</name>
<evidence type="ECO:0000313" key="2">
    <source>
        <dbReference type="EMBL" id="CAI5782094.1"/>
    </source>
</evidence>
<dbReference type="EMBL" id="OX395133">
    <property type="protein sequence ID" value="CAI5782094.1"/>
    <property type="molecule type" value="Genomic_DNA"/>
</dbReference>
<organism evidence="2 3">
    <name type="scientific">Podarcis lilfordi</name>
    <name type="common">Lilford's wall lizard</name>
    <dbReference type="NCBI Taxonomy" id="74358"/>
    <lineage>
        <taxon>Eukaryota</taxon>
        <taxon>Metazoa</taxon>
        <taxon>Chordata</taxon>
        <taxon>Craniata</taxon>
        <taxon>Vertebrata</taxon>
        <taxon>Euteleostomi</taxon>
        <taxon>Lepidosauria</taxon>
        <taxon>Squamata</taxon>
        <taxon>Bifurcata</taxon>
        <taxon>Unidentata</taxon>
        <taxon>Episquamata</taxon>
        <taxon>Laterata</taxon>
        <taxon>Lacertibaenia</taxon>
        <taxon>Lacertidae</taxon>
        <taxon>Podarcis</taxon>
    </lineage>
</organism>